<keyword evidence="7" id="KW-0285">Flavoprotein</keyword>
<evidence type="ECO:0000256" key="7">
    <source>
        <dbReference type="ARBA" id="ARBA00022630"/>
    </source>
</evidence>
<keyword evidence="8 13" id="KW-0274">FAD</keyword>
<dbReference type="InterPro" id="IPR001100">
    <property type="entry name" value="Pyr_nuc-diS_OxRdtase"/>
</dbReference>
<dbReference type="PRINTS" id="PR00411">
    <property type="entry name" value="PNDRDTASEI"/>
</dbReference>
<evidence type="ECO:0000256" key="14">
    <source>
        <dbReference type="SAM" id="MobiDB-lite"/>
    </source>
</evidence>
<dbReference type="Gene3D" id="3.50.50.60">
    <property type="entry name" value="FAD/NAD(P)-binding domain"/>
    <property type="match status" value="2"/>
</dbReference>
<reference evidence="17 18" key="1">
    <citation type="submission" date="2019-02" db="EMBL/GenBank/DDBJ databases">
        <title>Deep-cultivation of Planctomycetes and their phenomic and genomic characterization uncovers novel biology.</title>
        <authorList>
            <person name="Wiegand S."/>
            <person name="Jogler M."/>
            <person name="Boedeker C."/>
            <person name="Pinto D."/>
            <person name="Vollmers J."/>
            <person name="Rivas-Marin E."/>
            <person name="Kohn T."/>
            <person name="Peeters S.H."/>
            <person name="Heuer A."/>
            <person name="Rast P."/>
            <person name="Oberbeckmann S."/>
            <person name="Bunk B."/>
            <person name="Jeske O."/>
            <person name="Meyerdierks A."/>
            <person name="Storesund J.E."/>
            <person name="Kallscheuer N."/>
            <person name="Luecker S."/>
            <person name="Lage O.M."/>
            <person name="Pohl T."/>
            <person name="Merkel B.J."/>
            <person name="Hornburger P."/>
            <person name="Mueller R.-W."/>
            <person name="Bruemmer F."/>
            <person name="Labrenz M."/>
            <person name="Spormann A.M."/>
            <person name="Op den Camp H."/>
            <person name="Overmann J."/>
            <person name="Amann R."/>
            <person name="Jetten M.S.M."/>
            <person name="Mascher T."/>
            <person name="Medema M.H."/>
            <person name="Devos D.P."/>
            <person name="Kaster A.-K."/>
            <person name="Ovreas L."/>
            <person name="Rohde M."/>
            <person name="Galperin M.Y."/>
            <person name="Jogler C."/>
        </authorList>
    </citation>
    <scope>NUCLEOTIDE SEQUENCE [LARGE SCALE GENOMIC DNA]</scope>
    <source>
        <strain evidence="17 18">CA12</strain>
    </source>
</reference>
<accession>A0A517PEU8</accession>
<dbReference type="NCBIfam" id="NF003585">
    <property type="entry name" value="PRK05249.1"/>
    <property type="match status" value="1"/>
</dbReference>
<evidence type="ECO:0000313" key="18">
    <source>
        <dbReference type="Proteomes" id="UP000318741"/>
    </source>
</evidence>
<dbReference type="GO" id="GO:0004148">
    <property type="term" value="F:dihydrolipoyl dehydrogenase (NADH) activity"/>
    <property type="evidence" value="ECO:0007669"/>
    <property type="project" value="TreeGrafter"/>
</dbReference>
<evidence type="ECO:0000256" key="1">
    <source>
        <dbReference type="ARBA" id="ARBA00002842"/>
    </source>
</evidence>
<dbReference type="GO" id="GO:0005829">
    <property type="term" value="C:cytosol"/>
    <property type="evidence" value="ECO:0007669"/>
    <property type="project" value="TreeGrafter"/>
</dbReference>
<evidence type="ECO:0000259" key="16">
    <source>
        <dbReference type="Pfam" id="PF07992"/>
    </source>
</evidence>
<comment type="subcellular location">
    <subcellularLocation>
        <location evidence="2">Cytoplasm</location>
    </subcellularLocation>
</comment>
<dbReference type="PIRSF" id="PIRSF000350">
    <property type="entry name" value="Mercury_reductase_MerA"/>
    <property type="match status" value="1"/>
</dbReference>
<evidence type="ECO:0000256" key="11">
    <source>
        <dbReference type="ARBA" id="ARBA00023027"/>
    </source>
</evidence>
<dbReference type="InterPro" id="IPR023753">
    <property type="entry name" value="FAD/NAD-binding_dom"/>
</dbReference>
<proteinExistence type="inferred from homology"/>
<dbReference type="KEGG" id="acaf:CA12_40470"/>
<evidence type="ECO:0000256" key="5">
    <source>
        <dbReference type="ARBA" id="ARBA00016603"/>
    </source>
</evidence>
<dbReference type="SUPFAM" id="SSF55424">
    <property type="entry name" value="FAD/NAD-linked reductases, dimerisation (C-terminal) domain"/>
    <property type="match status" value="1"/>
</dbReference>
<organism evidence="17 18">
    <name type="scientific">Alienimonas californiensis</name>
    <dbReference type="NCBI Taxonomy" id="2527989"/>
    <lineage>
        <taxon>Bacteria</taxon>
        <taxon>Pseudomonadati</taxon>
        <taxon>Planctomycetota</taxon>
        <taxon>Planctomycetia</taxon>
        <taxon>Planctomycetales</taxon>
        <taxon>Planctomycetaceae</taxon>
        <taxon>Alienimonas</taxon>
    </lineage>
</organism>
<dbReference type="Pfam" id="PF02852">
    <property type="entry name" value="Pyr_redox_dim"/>
    <property type="match status" value="1"/>
</dbReference>
<comment type="similarity">
    <text evidence="3">Belongs to the class-I pyridine nucleotide-disulfide oxidoreductase family.</text>
</comment>
<dbReference type="FunFam" id="3.30.390.30:FF:000002">
    <property type="entry name" value="Soluble pyridine nucleotide transhydrogenase"/>
    <property type="match status" value="1"/>
</dbReference>
<sequence>MSDENDGPDTPAEVERRQEHGAGLADITPKFAGSGKGFATGVEDRDDRDFDVVVIGTGPGGEGAAMQAVKLGKRVAVCEKYARVGGGCTHWGTIPSKALRYAINQVTEAAQMPVVRNSCGSITASFPELRASAAGVIDRQVAMRRTFYDRNAVTLLAGHARFTGMHEFAVTSENGHETRYTSDAFVLAVGSRPFRPENIDFSHPRIFDSDTILSLGETPMSITIYGAGVIGCEYASMFRNLGCKVNLVNTRDKLLEFLDDEIIDALAYHLRDRGVVIRHRESIEHAEGRDDGVVLHLKSGKKLKSDILLWAAGRSGNTESLGLDQLEIEPNRRGQIEVDENLRTKHKHVYAVGDVIGYPSLASAAYAQGRYASMHLIEGREDRTSLKDIPTGIYTSPEISSVGQTERELTEANVPYEVGQSMFKHLARAQIAGTPVGMLKLLFHRETREILGIHCFGRSASEIVHIGQAIMAQPKGRNTIDYFVNTTFNYPTMAEAYRVAALNGYNRLF</sequence>
<evidence type="ECO:0000256" key="3">
    <source>
        <dbReference type="ARBA" id="ARBA00007532"/>
    </source>
</evidence>
<dbReference type="SUPFAM" id="SSF51905">
    <property type="entry name" value="FAD/NAD(P)-binding domain"/>
    <property type="match status" value="1"/>
</dbReference>
<feature type="binding site" evidence="13">
    <location>
        <position position="313"/>
    </location>
    <ligand>
        <name>NAD(+)</name>
        <dbReference type="ChEBI" id="CHEBI:57540"/>
    </ligand>
</feature>
<dbReference type="InterPro" id="IPR016156">
    <property type="entry name" value="FAD/NAD-linked_Rdtase_dimer_sf"/>
</dbReference>
<evidence type="ECO:0000256" key="6">
    <source>
        <dbReference type="ARBA" id="ARBA00022490"/>
    </source>
</evidence>
<keyword evidence="10 17" id="KW-0560">Oxidoreductase</keyword>
<name>A0A517PEU8_9PLAN</name>
<evidence type="ECO:0000256" key="2">
    <source>
        <dbReference type="ARBA" id="ARBA00004496"/>
    </source>
</evidence>
<feature type="binding site" evidence="13">
    <location>
        <position position="354"/>
    </location>
    <ligand>
        <name>FAD</name>
        <dbReference type="ChEBI" id="CHEBI:57692"/>
    </ligand>
</feature>
<dbReference type="InterPro" id="IPR036188">
    <property type="entry name" value="FAD/NAD-bd_sf"/>
</dbReference>
<evidence type="ECO:0000313" key="17">
    <source>
        <dbReference type="EMBL" id="QDT17909.1"/>
    </source>
</evidence>
<dbReference type="EMBL" id="CP036265">
    <property type="protein sequence ID" value="QDT17909.1"/>
    <property type="molecule type" value="Genomic_DNA"/>
</dbReference>
<keyword evidence="6" id="KW-0963">Cytoplasm</keyword>
<feature type="binding site" evidence="13">
    <location>
        <begin position="226"/>
        <end position="233"/>
    </location>
    <ligand>
        <name>NAD(+)</name>
        <dbReference type="ChEBI" id="CHEBI:57540"/>
    </ligand>
</feature>
<keyword evidence="13" id="KW-0547">Nucleotide-binding</keyword>
<evidence type="ECO:0000256" key="4">
    <source>
        <dbReference type="ARBA" id="ARBA00012772"/>
    </source>
</evidence>
<comment type="function">
    <text evidence="1">Conversion of NADPH, generated by peripheral catabolic pathways, to NADH, which can enter the respiratory chain for energy generation.</text>
</comment>
<dbReference type="GO" id="GO:0003957">
    <property type="term" value="F:NAD(P)+ transhydrogenase (Si-specific) activity"/>
    <property type="evidence" value="ECO:0007669"/>
    <property type="project" value="UniProtKB-EC"/>
</dbReference>
<dbReference type="EC" id="1.6.1.1" evidence="4"/>
<keyword evidence="18" id="KW-1185">Reference proteome</keyword>
<dbReference type="FunFam" id="3.50.50.60:FF:000008">
    <property type="entry name" value="Soluble pyridine nucleotide transhydrogenase"/>
    <property type="match status" value="1"/>
</dbReference>
<evidence type="ECO:0000256" key="9">
    <source>
        <dbReference type="ARBA" id="ARBA00022857"/>
    </source>
</evidence>
<evidence type="ECO:0000256" key="13">
    <source>
        <dbReference type="PIRSR" id="PIRSR000350-3"/>
    </source>
</evidence>
<gene>
    <name evidence="17" type="primary">sthA</name>
    <name evidence="17" type="ORF">CA12_40470</name>
</gene>
<evidence type="ECO:0000256" key="12">
    <source>
        <dbReference type="ARBA" id="ARBA00031183"/>
    </source>
</evidence>
<keyword evidence="9" id="KW-0521">NADP</keyword>
<comment type="cofactor">
    <cofactor evidence="13">
        <name>FAD</name>
        <dbReference type="ChEBI" id="CHEBI:57692"/>
    </cofactor>
    <text evidence="13">Binds 1 FAD per subunit.</text>
</comment>
<feature type="binding site" evidence="13">
    <location>
        <position position="97"/>
    </location>
    <ligand>
        <name>FAD</name>
        <dbReference type="ChEBI" id="CHEBI:57692"/>
    </ligand>
</feature>
<dbReference type="PANTHER" id="PTHR22912:SF93">
    <property type="entry name" value="SOLUBLE PYRIDINE NUCLEOTIDE TRANSHYDROGENASE"/>
    <property type="match status" value="1"/>
</dbReference>
<dbReference type="InterPro" id="IPR004099">
    <property type="entry name" value="Pyr_nucl-diS_OxRdtase_dimer"/>
</dbReference>
<evidence type="ECO:0000256" key="10">
    <source>
        <dbReference type="ARBA" id="ARBA00023002"/>
    </source>
</evidence>
<dbReference type="GO" id="GO:0050660">
    <property type="term" value="F:flavin adenine dinucleotide binding"/>
    <property type="evidence" value="ECO:0007669"/>
    <property type="project" value="TreeGrafter"/>
</dbReference>
<evidence type="ECO:0000259" key="15">
    <source>
        <dbReference type="Pfam" id="PF02852"/>
    </source>
</evidence>
<feature type="domain" description="Pyridine nucleotide-disulphide oxidoreductase dimerisation" evidence="15">
    <location>
        <begin position="389"/>
        <end position="500"/>
    </location>
</feature>
<dbReference type="PRINTS" id="PR00368">
    <property type="entry name" value="FADPNR"/>
</dbReference>
<feature type="region of interest" description="Disordered" evidence="14">
    <location>
        <begin position="1"/>
        <end position="43"/>
    </location>
</feature>
<dbReference type="Pfam" id="PF07992">
    <property type="entry name" value="Pyr_redox_2"/>
    <property type="match status" value="1"/>
</dbReference>
<evidence type="ECO:0000256" key="8">
    <source>
        <dbReference type="ARBA" id="ARBA00022827"/>
    </source>
</evidence>
<protein>
    <recommendedName>
        <fullName evidence="5">Soluble pyridine nucleotide transhydrogenase</fullName>
        <ecNumber evidence="4">1.6.1.1</ecNumber>
    </recommendedName>
    <alternativeName>
        <fullName evidence="12">NAD(P)(+) transhydrogenase [B-specific]</fullName>
    </alternativeName>
</protein>
<dbReference type="GO" id="GO:0006103">
    <property type="term" value="P:2-oxoglutarate metabolic process"/>
    <property type="evidence" value="ECO:0007669"/>
    <property type="project" value="TreeGrafter"/>
</dbReference>
<dbReference type="RefSeq" id="WP_145360902.1">
    <property type="nucleotide sequence ID" value="NZ_CP036265.1"/>
</dbReference>
<dbReference type="Proteomes" id="UP000318741">
    <property type="component" value="Chromosome"/>
</dbReference>
<dbReference type="OrthoDB" id="230580at2"/>
<feature type="domain" description="FAD/NAD(P)-binding" evidence="16">
    <location>
        <begin position="50"/>
        <end position="369"/>
    </location>
</feature>
<dbReference type="Gene3D" id="3.30.390.30">
    <property type="match status" value="1"/>
</dbReference>
<dbReference type="PANTHER" id="PTHR22912">
    <property type="entry name" value="DISULFIDE OXIDOREDUCTASE"/>
    <property type="match status" value="1"/>
</dbReference>
<dbReference type="AlphaFoldDB" id="A0A517PEU8"/>
<dbReference type="InterPro" id="IPR050151">
    <property type="entry name" value="Class-I_Pyr_Nuc-Dis_Oxidored"/>
</dbReference>
<keyword evidence="11 13" id="KW-0520">NAD</keyword>